<dbReference type="SUPFAM" id="SSF54695">
    <property type="entry name" value="POZ domain"/>
    <property type="match status" value="1"/>
</dbReference>
<protein>
    <submittedName>
        <fullName evidence="3">BTB/POZ domain-containing protein 6-A isoform X2</fullName>
    </submittedName>
</protein>
<name>A0ABD1ZZ88_VESSQ</name>
<feature type="compositionally biased region" description="Basic and acidic residues" evidence="1">
    <location>
        <begin position="689"/>
        <end position="700"/>
    </location>
</feature>
<dbReference type="InterPro" id="IPR029338">
    <property type="entry name" value="TSSC4"/>
</dbReference>
<accession>A0ABD1ZZ88</accession>
<gene>
    <name evidence="3" type="ORF">V1478_016243</name>
</gene>
<dbReference type="AlphaFoldDB" id="A0ABD1ZZ88"/>
<dbReference type="Pfam" id="PF15264">
    <property type="entry name" value="TSSC4"/>
    <property type="match status" value="1"/>
</dbReference>
<dbReference type="EMBL" id="JAUDFV010000157">
    <property type="protein sequence ID" value="KAL2713686.1"/>
    <property type="molecule type" value="Genomic_DNA"/>
</dbReference>
<feature type="region of interest" description="Disordered" evidence="1">
    <location>
        <begin position="313"/>
        <end position="337"/>
    </location>
</feature>
<dbReference type="Gene3D" id="1.25.40.420">
    <property type="match status" value="1"/>
</dbReference>
<evidence type="ECO:0000256" key="1">
    <source>
        <dbReference type="SAM" id="MobiDB-lite"/>
    </source>
</evidence>
<reference evidence="3 4" key="1">
    <citation type="journal article" date="2024" name="Ann. Entomol. Soc. Am.">
        <title>Genomic analyses of the southern and eastern yellowjacket wasps (Hymenoptera: Vespidae) reveal evolutionary signatures of social life.</title>
        <authorList>
            <person name="Catto M.A."/>
            <person name="Caine P.B."/>
            <person name="Orr S.E."/>
            <person name="Hunt B.G."/>
            <person name="Goodisman M.A.D."/>
        </authorList>
    </citation>
    <scope>NUCLEOTIDE SEQUENCE [LARGE SCALE GENOMIC DNA]</scope>
    <source>
        <strain evidence="3">233</strain>
        <tissue evidence="3">Head and thorax</tissue>
    </source>
</reference>
<dbReference type="Gene3D" id="3.30.710.10">
    <property type="entry name" value="Potassium Channel Kv1.1, Chain A"/>
    <property type="match status" value="1"/>
</dbReference>
<dbReference type="InterPro" id="IPR011705">
    <property type="entry name" value="BACK"/>
</dbReference>
<dbReference type="Proteomes" id="UP001607302">
    <property type="component" value="Unassembled WGS sequence"/>
</dbReference>
<evidence type="ECO:0000259" key="2">
    <source>
        <dbReference type="SMART" id="SM00875"/>
    </source>
</evidence>
<dbReference type="InterPro" id="IPR011333">
    <property type="entry name" value="SKP1/BTB/POZ_sf"/>
</dbReference>
<evidence type="ECO:0000313" key="4">
    <source>
        <dbReference type="Proteomes" id="UP001607302"/>
    </source>
</evidence>
<feature type="region of interest" description="Disordered" evidence="1">
    <location>
        <begin position="688"/>
        <end position="709"/>
    </location>
</feature>
<dbReference type="Pfam" id="PF07707">
    <property type="entry name" value="BACK"/>
    <property type="match status" value="1"/>
</dbReference>
<sequence>MEVYHGTTVAGINISLQRDNLRLSADKYGIHSESCKTDVRYHQRDEQLTREKKKKKRKRLGTVEFAPEIASTLTRIKGVLNYRVRLVSLKEKIKRNFVKKLSMGSHVSIRDMRLLVGFVGFFKMTVDDTRCIGHTETEKTWENIREALLRNRISLKVTAIRLSSKNMSEVLPLVVSDENTSDIDPRNMINLEVGLPGDTWRYRVERERLAKKCEWFRAMLMGPMAPERTDPPPLVTIKHIEKRAFDHFLRYLNDEAIIFQSVSTARATLDVAHQYLCSDLARFAINYLEENLDSSTVLEIYENLYLYANSLSPSTSQDNDIEESSDRPSAPPESEDEASEIAAACTELLLRCLNVIDANPSTVLLQERFEELNAKEIKEIACRDTLRLPNEAILFAALDRWAASNCRKHGVEPTSSNKRASLSDEVWYSVRYLLMTDREFIDGPMAHGILSSEESAFIFAKILGHPGKEEANISTSNPLWRLTNTPRIGTVTYHSQGCSMLKSEMKLSPNDELDCTNVNEKQEYNSSAFSNKMKALVDQLSIVEKEYNRRRGDLTSDYMEVNIESREIYRSQPIENDKKRKYETHKFRGRQSIFKRPEGPAPRSIYRSIPDYHRNPHKWTKYSLDDVSNEDMTDRSNTLAALSFLRELKARKMQERKLENKMDIDETVSDANDIKVSFKSKQVQSTSKVEFKKPKSESTKSENSSSIVYPEDKPTFRNCKVIMPEYVVGQKQIKKAKKNRIPQNICPSTKIKLDHLQELD</sequence>
<evidence type="ECO:0000313" key="3">
    <source>
        <dbReference type="EMBL" id="KAL2713686.1"/>
    </source>
</evidence>
<comment type="caution">
    <text evidence="3">The sequence shown here is derived from an EMBL/GenBank/DDBJ whole genome shotgun (WGS) entry which is preliminary data.</text>
</comment>
<dbReference type="SMART" id="SM00875">
    <property type="entry name" value="BACK"/>
    <property type="match status" value="1"/>
</dbReference>
<feature type="domain" description="BACK" evidence="2">
    <location>
        <begin position="338"/>
        <end position="442"/>
    </location>
</feature>
<keyword evidence="4" id="KW-1185">Reference proteome</keyword>
<dbReference type="PANTHER" id="PTHR45774:SF4">
    <property type="entry name" value="AXUNDEAD, ISOFORM F"/>
    <property type="match status" value="1"/>
</dbReference>
<dbReference type="PANTHER" id="PTHR45774">
    <property type="entry name" value="BTB/POZ DOMAIN-CONTAINING"/>
    <property type="match status" value="1"/>
</dbReference>
<organism evidence="3 4">
    <name type="scientific">Vespula squamosa</name>
    <name type="common">Southern yellow jacket</name>
    <name type="synonym">Wasp</name>
    <dbReference type="NCBI Taxonomy" id="30214"/>
    <lineage>
        <taxon>Eukaryota</taxon>
        <taxon>Metazoa</taxon>
        <taxon>Ecdysozoa</taxon>
        <taxon>Arthropoda</taxon>
        <taxon>Hexapoda</taxon>
        <taxon>Insecta</taxon>
        <taxon>Pterygota</taxon>
        <taxon>Neoptera</taxon>
        <taxon>Endopterygota</taxon>
        <taxon>Hymenoptera</taxon>
        <taxon>Apocrita</taxon>
        <taxon>Aculeata</taxon>
        <taxon>Vespoidea</taxon>
        <taxon>Vespidae</taxon>
        <taxon>Vespinae</taxon>
        <taxon>Vespula</taxon>
    </lineage>
</organism>
<proteinExistence type="predicted"/>